<feature type="transmembrane region" description="Helical" evidence="1">
    <location>
        <begin position="274"/>
        <end position="299"/>
    </location>
</feature>
<evidence type="ECO:0000313" key="3">
    <source>
        <dbReference type="Proteomes" id="UP001499974"/>
    </source>
</evidence>
<feature type="transmembrane region" description="Helical" evidence="1">
    <location>
        <begin position="311"/>
        <end position="335"/>
    </location>
</feature>
<keyword evidence="1" id="KW-0472">Membrane</keyword>
<evidence type="ECO:0000313" key="2">
    <source>
        <dbReference type="EMBL" id="GAA4705510.1"/>
    </source>
</evidence>
<accession>A0ABP8XDV6</accession>
<evidence type="ECO:0000256" key="1">
    <source>
        <dbReference type="SAM" id="Phobius"/>
    </source>
</evidence>
<organism evidence="2 3">
    <name type="scientific">Nocardioides conyzicola</name>
    <dbReference type="NCBI Taxonomy" id="1651781"/>
    <lineage>
        <taxon>Bacteria</taxon>
        <taxon>Bacillati</taxon>
        <taxon>Actinomycetota</taxon>
        <taxon>Actinomycetes</taxon>
        <taxon>Propionibacteriales</taxon>
        <taxon>Nocardioidaceae</taxon>
        <taxon>Nocardioides</taxon>
    </lineage>
</organism>
<comment type="caution">
    <text evidence="2">The sequence shown here is derived from an EMBL/GenBank/DDBJ whole genome shotgun (WGS) entry which is preliminary data.</text>
</comment>
<proteinExistence type="predicted"/>
<protein>
    <submittedName>
        <fullName evidence="2">Uncharacterized protein</fullName>
    </submittedName>
</protein>
<keyword evidence="3" id="KW-1185">Reference proteome</keyword>
<feature type="transmembrane region" description="Helical" evidence="1">
    <location>
        <begin position="212"/>
        <end position="231"/>
    </location>
</feature>
<dbReference type="Proteomes" id="UP001499974">
    <property type="component" value="Unassembled WGS sequence"/>
</dbReference>
<sequence length="352" mass="37213">MVVTDAIWSELRAITPEPLSSEWVSATTLRLLDLVRIRASQNVSRERGAIDERQRSVAEDARRMLEAVPELEAAQRVRTVIAELIGIVAVRQPLMVEVPGGEQGYLSYVMRESLGDGLKARGKLGHRVANMLGGVPSELTFSVYKGTQSCGYTLEVDVGEGNLITEMSLDSGTAVAQTGVGTQLGTIELPTPVDRPDSLVVSVAEHPSKTMLSAFILGVGTFAGTLLAWLARDKVQVWQGQDLGLGDLAATLALVALAGAAVRSVIYRGLEGRVLAFGALTSAAWSSAVLITLGVVLAWPSEAARSRLLLTLLVAATVGGVATVVMFVKAVAGLVRLRRVSASQHPERPTGA</sequence>
<dbReference type="EMBL" id="BAABKM010000002">
    <property type="protein sequence ID" value="GAA4705510.1"/>
    <property type="molecule type" value="Genomic_DNA"/>
</dbReference>
<name>A0ABP8XDV6_9ACTN</name>
<keyword evidence="1" id="KW-1133">Transmembrane helix</keyword>
<gene>
    <name evidence="2" type="ORF">GCM10023349_24150</name>
</gene>
<keyword evidence="1" id="KW-0812">Transmembrane</keyword>
<feature type="transmembrane region" description="Helical" evidence="1">
    <location>
        <begin position="243"/>
        <end position="262"/>
    </location>
</feature>
<reference evidence="3" key="1">
    <citation type="journal article" date="2019" name="Int. J. Syst. Evol. Microbiol.">
        <title>The Global Catalogue of Microorganisms (GCM) 10K type strain sequencing project: providing services to taxonomists for standard genome sequencing and annotation.</title>
        <authorList>
            <consortium name="The Broad Institute Genomics Platform"/>
            <consortium name="The Broad Institute Genome Sequencing Center for Infectious Disease"/>
            <person name="Wu L."/>
            <person name="Ma J."/>
        </authorList>
    </citation>
    <scope>NUCLEOTIDE SEQUENCE [LARGE SCALE GENOMIC DNA]</scope>
    <source>
        <strain evidence="3">JCM 18531</strain>
    </source>
</reference>